<reference evidence="1" key="3">
    <citation type="submission" date="2023-05" db="EMBL/GenBank/DDBJ databases">
        <authorList>
            <person name="Smith C.H."/>
        </authorList>
    </citation>
    <scope>NUCLEOTIDE SEQUENCE</scope>
    <source>
        <strain evidence="1">CHS0354</strain>
        <tissue evidence="1">Mantle</tissue>
    </source>
</reference>
<evidence type="ECO:0000313" key="1">
    <source>
        <dbReference type="EMBL" id="KAK3609725.1"/>
    </source>
</evidence>
<sequence length="182" mass="21260">MTLYELDHRTSAYSANQFGYRISDMNIASGWYDVGRRNMPTNPSSLQFGGYSCGGYYPIWMNGTIPRANEGKVTRTACVKTGYGSCHFSVDIEVINCGTHMIYNLRPLHDYYYHYWWWMGWSGFVSFCFDPSDLEDSIKVQPSLSIYDEKDVQDRIFKKPKLLFRCQINENVTDDLYYSVTW</sequence>
<dbReference type="AlphaFoldDB" id="A0AAE0TG24"/>
<reference evidence="1" key="1">
    <citation type="journal article" date="2021" name="Genome Biol. Evol.">
        <title>A High-Quality Reference Genome for a Parasitic Bivalve with Doubly Uniparental Inheritance (Bivalvia: Unionida).</title>
        <authorList>
            <person name="Smith C.H."/>
        </authorList>
    </citation>
    <scope>NUCLEOTIDE SEQUENCE</scope>
    <source>
        <strain evidence="1">CHS0354</strain>
    </source>
</reference>
<keyword evidence="2" id="KW-1185">Reference proteome</keyword>
<comment type="caution">
    <text evidence="1">The sequence shown here is derived from an EMBL/GenBank/DDBJ whole genome shotgun (WGS) entry which is preliminary data.</text>
</comment>
<proteinExistence type="predicted"/>
<dbReference type="EMBL" id="JAEAOA010000707">
    <property type="protein sequence ID" value="KAK3609725.1"/>
    <property type="molecule type" value="Genomic_DNA"/>
</dbReference>
<dbReference type="Proteomes" id="UP001195483">
    <property type="component" value="Unassembled WGS sequence"/>
</dbReference>
<name>A0AAE0TG24_9BIVA</name>
<organism evidence="1 2">
    <name type="scientific">Potamilus streckersoni</name>
    <dbReference type="NCBI Taxonomy" id="2493646"/>
    <lineage>
        <taxon>Eukaryota</taxon>
        <taxon>Metazoa</taxon>
        <taxon>Spiralia</taxon>
        <taxon>Lophotrochozoa</taxon>
        <taxon>Mollusca</taxon>
        <taxon>Bivalvia</taxon>
        <taxon>Autobranchia</taxon>
        <taxon>Heteroconchia</taxon>
        <taxon>Palaeoheterodonta</taxon>
        <taxon>Unionida</taxon>
        <taxon>Unionoidea</taxon>
        <taxon>Unionidae</taxon>
        <taxon>Ambleminae</taxon>
        <taxon>Lampsilini</taxon>
        <taxon>Potamilus</taxon>
    </lineage>
</organism>
<evidence type="ECO:0000313" key="2">
    <source>
        <dbReference type="Proteomes" id="UP001195483"/>
    </source>
</evidence>
<gene>
    <name evidence="1" type="ORF">CHS0354_011417</name>
</gene>
<reference evidence="1" key="2">
    <citation type="journal article" date="2021" name="Genome Biol. Evol.">
        <title>Developing a high-quality reference genome for a parasitic bivalve with doubly uniparental inheritance (Bivalvia: Unionida).</title>
        <authorList>
            <person name="Smith C.H."/>
        </authorList>
    </citation>
    <scope>NUCLEOTIDE SEQUENCE</scope>
    <source>
        <strain evidence="1">CHS0354</strain>
        <tissue evidence="1">Mantle</tissue>
    </source>
</reference>
<accession>A0AAE0TG24</accession>
<protein>
    <submittedName>
        <fullName evidence="1">Uncharacterized protein</fullName>
    </submittedName>
</protein>